<comment type="caution">
    <text evidence="1">The sequence shown here is derived from an EMBL/GenBank/DDBJ whole genome shotgun (WGS) entry which is preliminary data.</text>
</comment>
<dbReference type="EMBL" id="NPDU01000011">
    <property type="protein sequence ID" value="PJZ62869.1"/>
    <property type="molecule type" value="Genomic_DNA"/>
</dbReference>
<evidence type="ECO:0000313" key="2">
    <source>
        <dbReference type="Proteomes" id="UP000232149"/>
    </source>
</evidence>
<evidence type="ECO:0000313" key="1">
    <source>
        <dbReference type="EMBL" id="PJZ62869.1"/>
    </source>
</evidence>
<gene>
    <name evidence="1" type="ORF">CH376_06065</name>
</gene>
<proteinExistence type="predicted"/>
<name>A0ABX4P197_9LEPT</name>
<accession>A0ABX4P197</accession>
<keyword evidence="2" id="KW-1185">Reference proteome</keyword>
<sequence length="69" mass="8200">MFEEFFFKNLLIGLNWSDKRSRSQKKLTVDIQCARAILFFENLGWDLRTKKKQRTSGFFSVDPTSIYDS</sequence>
<reference evidence="1 2" key="1">
    <citation type="submission" date="2017-07" db="EMBL/GenBank/DDBJ databases">
        <title>Leptospira spp. isolated from tropical soils.</title>
        <authorList>
            <person name="Thibeaux R."/>
            <person name="Iraola G."/>
            <person name="Ferres I."/>
            <person name="Bierque E."/>
            <person name="Girault D."/>
            <person name="Soupe-Gilbert M.-E."/>
            <person name="Picardeau M."/>
            <person name="Goarant C."/>
        </authorList>
    </citation>
    <scope>NUCLEOTIDE SEQUENCE [LARGE SCALE GENOMIC DNA]</scope>
    <source>
        <strain evidence="1 2">FH2-B-D1</strain>
    </source>
</reference>
<protein>
    <submittedName>
        <fullName evidence="1">Uncharacterized protein</fullName>
    </submittedName>
</protein>
<organism evidence="1 2">
    <name type="scientific">Leptospira adleri</name>
    <dbReference type="NCBI Taxonomy" id="2023186"/>
    <lineage>
        <taxon>Bacteria</taxon>
        <taxon>Pseudomonadati</taxon>
        <taxon>Spirochaetota</taxon>
        <taxon>Spirochaetia</taxon>
        <taxon>Leptospirales</taxon>
        <taxon>Leptospiraceae</taxon>
        <taxon>Leptospira</taxon>
    </lineage>
</organism>
<dbReference type="Proteomes" id="UP000232149">
    <property type="component" value="Unassembled WGS sequence"/>
</dbReference>